<keyword evidence="9" id="KW-1185">Reference proteome</keyword>
<dbReference type="EC" id="7.1.1.-" evidence="5"/>
<feature type="transmembrane region" description="Helical" evidence="5">
    <location>
        <begin position="38"/>
        <end position="60"/>
    </location>
</feature>
<name>A0A9W6IA21_9ACTN</name>
<keyword evidence="5" id="KW-1278">Translocase</keyword>
<accession>A0A9W6IA21</accession>
<reference evidence="8" key="1">
    <citation type="journal article" date="2014" name="Int. J. Syst. Evol. Microbiol.">
        <title>Complete genome sequence of Corynebacterium casei LMG S-19264T (=DSM 44701T), isolated from a smear-ripened cheese.</title>
        <authorList>
            <consortium name="US DOE Joint Genome Institute (JGI-PGF)"/>
            <person name="Walter F."/>
            <person name="Albersmeier A."/>
            <person name="Kalinowski J."/>
            <person name="Ruckert C."/>
        </authorList>
    </citation>
    <scope>NUCLEOTIDE SEQUENCE</scope>
    <source>
        <strain evidence="8">VKM Ac-2007</strain>
    </source>
</reference>
<feature type="transmembrane region" description="Helical" evidence="5">
    <location>
        <begin position="526"/>
        <end position="547"/>
    </location>
</feature>
<evidence type="ECO:0000313" key="9">
    <source>
        <dbReference type="Proteomes" id="UP001143474"/>
    </source>
</evidence>
<keyword evidence="2 5" id="KW-0812">Transmembrane</keyword>
<evidence type="ECO:0000256" key="4">
    <source>
        <dbReference type="ARBA" id="ARBA00023136"/>
    </source>
</evidence>
<dbReference type="Pfam" id="PF00361">
    <property type="entry name" value="Proton_antipo_M"/>
    <property type="match status" value="2"/>
</dbReference>
<evidence type="ECO:0000259" key="7">
    <source>
        <dbReference type="Pfam" id="PF00361"/>
    </source>
</evidence>
<feature type="transmembrane region" description="Helical" evidence="5">
    <location>
        <begin position="487"/>
        <end position="506"/>
    </location>
</feature>
<evidence type="ECO:0000256" key="2">
    <source>
        <dbReference type="ARBA" id="ARBA00022692"/>
    </source>
</evidence>
<keyword evidence="5" id="KW-0813">Transport</keyword>
<dbReference type="AlphaFoldDB" id="A0A9W6IA21"/>
<feature type="transmembrane region" description="Helical" evidence="5">
    <location>
        <begin position="212"/>
        <end position="235"/>
    </location>
</feature>
<dbReference type="RefSeq" id="WP_271222624.1">
    <property type="nucleotide sequence ID" value="NZ_BAAAVD010000033.1"/>
</dbReference>
<feature type="transmembrane region" description="Helical" evidence="5">
    <location>
        <begin position="416"/>
        <end position="434"/>
    </location>
</feature>
<feature type="domain" description="NADH:quinone oxidoreductase/Mrp antiporter transmembrane" evidence="7">
    <location>
        <begin position="177"/>
        <end position="248"/>
    </location>
</feature>
<proteinExistence type="inferred from homology"/>
<organism evidence="8 9">
    <name type="scientific">Streptosporangium carneum</name>
    <dbReference type="NCBI Taxonomy" id="47481"/>
    <lineage>
        <taxon>Bacteria</taxon>
        <taxon>Bacillati</taxon>
        <taxon>Actinomycetota</taxon>
        <taxon>Actinomycetes</taxon>
        <taxon>Streptosporangiales</taxon>
        <taxon>Streptosporangiaceae</taxon>
        <taxon>Streptosporangium</taxon>
    </lineage>
</organism>
<comment type="caution">
    <text evidence="8">The sequence shown here is derived from an EMBL/GenBank/DDBJ whole genome shotgun (WGS) entry which is preliminary data.</text>
</comment>
<evidence type="ECO:0000256" key="5">
    <source>
        <dbReference type="HAMAP-Rule" id="MF_00445"/>
    </source>
</evidence>
<keyword evidence="5" id="KW-0520">NAD</keyword>
<dbReference type="InterPro" id="IPR010096">
    <property type="entry name" value="NADH-Q_OxRdtase_suN/2"/>
</dbReference>
<keyword evidence="5" id="KW-0874">Quinone</keyword>
<keyword evidence="4 5" id="KW-0472">Membrane</keyword>
<feature type="transmembrane region" description="Helical" evidence="5">
    <location>
        <begin position="180"/>
        <end position="200"/>
    </location>
</feature>
<feature type="transmembrane region" description="Helical" evidence="5">
    <location>
        <begin position="359"/>
        <end position="383"/>
    </location>
</feature>
<dbReference type="HAMAP" id="MF_00445">
    <property type="entry name" value="NDH1_NuoN_1"/>
    <property type="match status" value="1"/>
</dbReference>
<comment type="function">
    <text evidence="5">NDH-1 shuttles electrons from NADH, via FMN and iron-sulfur (Fe-S) centers, to quinones in the respiratory chain. The immediate electron acceptor for the enzyme in this species is believed to be a menaquinone. Couples the redox reaction to proton translocation (for every two electrons transferred, four hydrogen ions are translocated across the cytoplasmic membrane), and thus conserves the redox energy in a proton gradient.</text>
</comment>
<feature type="transmembrane region" description="Helical" evidence="5">
    <location>
        <begin position="6"/>
        <end position="26"/>
    </location>
</feature>
<comment type="catalytic activity">
    <reaction evidence="5">
        <text>a quinone + NADH + 5 H(+)(in) = a quinol + NAD(+) + 4 H(+)(out)</text>
        <dbReference type="Rhea" id="RHEA:57888"/>
        <dbReference type="ChEBI" id="CHEBI:15378"/>
        <dbReference type="ChEBI" id="CHEBI:24646"/>
        <dbReference type="ChEBI" id="CHEBI:57540"/>
        <dbReference type="ChEBI" id="CHEBI:57945"/>
        <dbReference type="ChEBI" id="CHEBI:132124"/>
    </reaction>
</comment>
<dbReference type="GO" id="GO:0048038">
    <property type="term" value="F:quinone binding"/>
    <property type="evidence" value="ECO:0007669"/>
    <property type="project" value="UniProtKB-KW"/>
</dbReference>
<dbReference type="InterPro" id="IPR001750">
    <property type="entry name" value="ND/Mrp_TM"/>
</dbReference>
<dbReference type="PANTHER" id="PTHR22773">
    <property type="entry name" value="NADH DEHYDROGENASE"/>
    <property type="match status" value="1"/>
</dbReference>
<comment type="subcellular location">
    <subcellularLocation>
        <location evidence="5">Cell membrane</location>
        <topology evidence="5">Multi-pass membrane protein</topology>
    </subcellularLocation>
    <subcellularLocation>
        <location evidence="1">Endomembrane system</location>
        <topology evidence="1">Multi-pass membrane protein</topology>
    </subcellularLocation>
    <subcellularLocation>
        <location evidence="6">Membrane</location>
        <topology evidence="6">Multi-pass membrane protein</topology>
    </subcellularLocation>
</comment>
<feature type="transmembrane region" description="Helical" evidence="5">
    <location>
        <begin position="127"/>
        <end position="145"/>
    </location>
</feature>
<feature type="transmembrane region" description="Helical" evidence="5">
    <location>
        <begin position="323"/>
        <end position="347"/>
    </location>
</feature>
<feature type="transmembrane region" description="Helical" evidence="5">
    <location>
        <begin position="389"/>
        <end position="409"/>
    </location>
</feature>
<evidence type="ECO:0000256" key="1">
    <source>
        <dbReference type="ARBA" id="ARBA00004127"/>
    </source>
</evidence>
<protein>
    <recommendedName>
        <fullName evidence="5">NADH-quinone oxidoreductase subunit N</fullName>
        <ecNumber evidence="5">7.1.1.-</ecNumber>
    </recommendedName>
    <alternativeName>
        <fullName evidence="5">NADH dehydrogenase I subunit N</fullName>
    </alternativeName>
    <alternativeName>
        <fullName evidence="5">NDH-1 subunit N</fullName>
    </alternativeName>
</protein>
<dbReference type="GO" id="GO:0050136">
    <property type="term" value="F:NADH dehydrogenase (quinone) (non-electrogenic) activity"/>
    <property type="evidence" value="ECO:0007669"/>
    <property type="project" value="UniProtKB-UniRule"/>
</dbReference>
<dbReference type="GO" id="GO:0012505">
    <property type="term" value="C:endomembrane system"/>
    <property type="evidence" value="ECO:0007669"/>
    <property type="project" value="UniProtKB-SubCell"/>
</dbReference>
<dbReference type="Proteomes" id="UP001143474">
    <property type="component" value="Unassembled WGS sequence"/>
</dbReference>
<comment type="similarity">
    <text evidence="5">Belongs to the complex I subunit 2 family.</text>
</comment>
<comment type="subunit">
    <text evidence="5">NDH-1 is composed of 14 different subunits. Subunits NuoA, H, J, K, L, M, N constitute the membrane sector of the complex.</text>
</comment>
<evidence type="ECO:0000256" key="3">
    <source>
        <dbReference type="ARBA" id="ARBA00022989"/>
    </source>
</evidence>
<dbReference type="GO" id="GO:0008137">
    <property type="term" value="F:NADH dehydrogenase (ubiquinone) activity"/>
    <property type="evidence" value="ECO:0007669"/>
    <property type="project" value="InterPro"/>
</dbReference>
<dbReference type="EMBL" id="BSEV01000031">
    <property type="protein sequence ID" value="GLK14388.1"/>
    <property type="molecule type" value="Genomic_DNA"/>
</dbReference>
<evidence type="ECO:0000256" key="6">
    <source>
        <dbReference type="RuleBase" id="RU000320"/>
    </source>
</evidence>
<keyword evidence="3 5" id="KW-1133">Transmembrane helix</keyword>
<reference evidence="8" key="2">
    <citation type="submission" date="2023-01" db="EMBL/GenBank/DDBJ databases">
        <authorList>
            <person name="Sun Q."/>
            <person name="Evtushenko L."/>
        </authorList>
    </citation>
    <scope>NUCLEOTIDE SEQUENCE</scope>
    <source>
        <strain evidence="8">VKM Ac-2007</strain>
    </source>
</reference>
<feature type="transmembrane region" description="Helical" evidence="5">
    <location>
        <begin position="568"/>
        <end position="590"/>
    </location>
</feature>
<gene>
    <name evidence="5" type="primary">nuoN</name>
    <name evidence="8" type="ORF">GCM10017600_78000</name>
</gene>
<feature type="domain" description="NADH:quinone oxidoreductase/Mrp antiporter transmembrane" evidence="7">
    <location>
        <begin position="324"/>
        <end position="537"/>
    </location>
</feature>
<feature type="transmembrane region" description="Helical" evidence="5">
    <location>
        <begin position="446"/>
        <end position="466"/>
    </location>
</feature>
<sequence length="606" mass="61276">MIQSIDYYAVAPLLVLALTGGLVLLLDAFLPRGPYARPALGAVTLAGVLAALGVVVSQAFRAGEAMRTFCVPDGLAGVAGAAPGSPDLVASAAPSGAQLGAASGALWGASPQAPPATVPCSFVVDDFTLIFAGLALAAGVIVVLLSMAQLASGEIPVGEWYFLLLCTLTGAVALPASRDLIMLVVALELVSLPVFALTALRRYDGRSSEAAVKLFLVSVVSTAVMLFGVSLLYGVTGTVYLERLAQILREPLTGTPLTGTTAPGAAQPPGTGAFTAPQGHEAFTGPSGHEALTGGRLSETLAGADGSGAYVSSLHIAYDPPPVLTVAVVLVLAGFAFKIAAVPFHAWAGDVYQGAPVPVAALLSVISKAAGFAGVILILAGALGGQAGTWVPLVAIIAALTMTVGNLLALRQRHAVRLLAWSSVAQSGYILAPLGVHDDEATSASIAYLVFYAAMNLGAFAVVMLVSRSRPRNELDDYRGLAFRNPVAGVALVFFLVCLAGLPPGLAGMFAKIVVFRELVGGGGAWLAAVMAVNTVIGLYYYVAWAVRILTPVPVGEGSGAEAGGGRTGWVPVGIAIALAGGVALVFSLAPQVVLDLLPEALVASG</sequence>
<keyword evidence="5" id="KW-1003">Cell membrane</keyword>
<dbReference type="GO" id="GO:0005886">
    <property type="term" value="C:plasma membrane"/>
    <property type="evidence" value="ECO:0007669"/>
    <property type="project" value="UniProtKB-SubCell"/>
</dbReference>
<dbReference type="GO" id="GO:0042773">
    <property type="term" value="P:ATP synthesis coupled electron transport"/>
    <property type="evidence" value="ECO:0007669"/>
    <property type="project" value="InterPro"/>
</dbReference>
<evidence type="ECO:0000313" key="8">
    <source>
        <dbReference type="EMBL" id="GLK14388.1"/>
    </source>
</evidence>